<reference evidence="6" key="1">
    <citation type="submission" date="2015-01" db="EMBL/GenBank/DDBJ databases">
        <title>Transcriptome Assembly of Fopius arisanus.</title>
        <authorList>
            <person name="Geib S."/>
        </authorList>
    </citation>
    <scope>NUCLEOTIDE SEQUENCE</scope>
</reference>
<evidence type="ECO:0000259" key="4">
    <source>
        <dbReference type="Pfam" id="PF08236"/>
    </source>
</evidence>
<dbReference type="GO" id="GO:0005694">
    <property type="term" value="C:chromosome"/>
    <property type="evidence" value="ECO:0007669"/>
    <property type="project" value="InterPro"/>
</dbReference>
<organism evidence="6">
    <name type="scientific">Fopius arisanus</name>
    <dbReference type="NCBI Taxonomy" id="64838"/>
    <lineage>
        <taxon>Eukaryota</taxon>
        <taxon>Metazoa</taxon>
        <taxon>Ecdysozoa</taxon>
        <taxon>Arthropoda</taxon>
        <taxon>Hexapoda</taxon>
        <taxon>Insecta</taxon>
        <taxon>Pterygota</taxon>
        <taxon>Neoptera</taxon>
        <taxon>Endopterygota</taxon>
        <taxon>Hymenoptera</taxon>
        <taxon>Apocrita</taxon>
        <taxon>Ichneumonoidea</taxon>
        <taxon>Braconidae</taxon>
        <taxon>Opiinae</taxon>
        <taxon>Fopius</taxon>
    </lineage>
</organism>
<accession>A0A9R1SWE0</accession>
<gene>
    <name evidence="6" type="primary">RECQL5_2</name>
    <name evidence="8" type="synonym">LOC105263657</name>
    <name evidence="5" type="synonym">RECQL5_4</name>
    <name evidence="6" type="ORF">g.43127</name>
    <name evidence="5" type="ORF">g.43143</name>
</gene>
<evidence type="ECO:0000313" key="8">
    <source>
        <dbReference type="RefSeq" id="XP_011298308.1"/>
    </source>
</evidence>
<feature type="region of interest" description="Disordered" evidence="3">
    <location>
        <begin position="1"/>
        <end position="52"/>
    </location>
</feature>
<evidence type="ECO:0000313" key="6">
    <source>
        <dbReference type="EMBL" id="JAG83786.1"/>
    </source>
</evidence>
<protein>
    <submittedName>
        <fullName evidence="6">RECQL5_2 protein</fullName>
    </submittedName>
    <submittedName>
        <fullName evidence="5">RECQL5_4 protein</fullName>
    </submittedName>
</protein>
<dbReference type="EMBL" id="GBYB01014019">
    <property type="protein sequence ID" value="JAG83786.1"/>
    <property type="molecule type" value="Transcribed_RNA"/>
</dbReference>
<keyword evidence="2" id="KW-0539">Nucleus</keyword>
<proteinExistence type="predicted"/>
<feature type="domain" description="Set2 Rpb1 interacting" evidence="4">
    <location>
        <begin position="458"/>
        <end position="520"/>
    </location>
</feature>
<dbReference type="InterPro" id="IPR013257">
    <property type="entry name" value="SRI"/>
</dbReference>
<name>A0A0C9RBS5_9HYME</name>
<dbReference type="EMBL" id="GBYB01004813">
    <property type="protein sequence ID" value="JAG74580.1"/>
    <property type="molecule type" value="Transcribed_RNA"/>
</dbReference>
<sequence length="527" mass="60357">MTAAKPLDMPLPLVLKQEKEENLSEDSDNDNEETDNDSVSSLSQPSILDRSSLNDLDPTNEFLRLTSMVRRVYFSYLNKSILNNYNVCCKTAEIREISRVELKKFASQLELQAVRASLEASLYRQAMLKMISEVKTSTSRQKFHKKLSIFLQTPPTTVDAAVQTTDDLLPPETKVFPAVEDPSLDCRTKIETKLNPEVKSLDERLTQLFPHPLKTLEISPHDAGEPEDPQMPVKVEPLEQKIETQEVEKIETDEKERKELLSHLEADVNGPHEDDQASQDSLMQHLEDMFCESDDSSDLTALIERHSGVTKTNLEKEIMKMCPRSSPVKPPVVKTVTKTPDSSIATPQSSQESTSSCVSGKRKLSLYTYKNKRRAVEGGEEIPEDKETKKMRGIWLVERIHQVSKLKAKMMELSVRNYRKHGRIRSRFSELFGDDDGEDLAPDSPILIEDHLTSCKERIAPWVVKYLMPFYKKKVIKDRMLFKAVAKHISDMLIIDNTFPEEEYVNQYIKDYFRNKPSIKSQADIYI</sequence>
<evidence type="ECO:0000256" key="1">
    <source>
        <dbReference type="ARBA" id="ARBA00004123"/>
    </source>
</evidence>
<feature type="region of interest" description="Disordered" evidence="3">
    <location>
        <begin position="323"/>
        <end position="357"/>
    </location>
</feature>
<dbReference type="OrthoDB" id="6594281at2759"/>
<dbReference type="GeneID" id="105263657"/>
<accession>A0A0C9RBS5</accession>
<dbReference type="GO" id="GO:0006355">
    <property type="term" value="P:regulation of DNA-templated transcription"/>
    <property type="evidence" value="ECO:0007669"/>
    <property type="project" value="InterPro"/>
</dbReference>
<evidence type="ECO:0000256" key="3">
    <source>
        <dbReference type="SAM" id="MobiDB-lite"/>
    </source>
</evidence>
<keyword evidence="7" id="KW-1185">Reference proteome</keyword>
<evidence type="ECO:0000313" key="7">
    <source>
        <dbReference type="Proteomes" id="UP000694866"/>
    </source>
</evidence>
<dbReference type="AlphaFoldDB" id="A0A0C9RBS5"/>
<feature type="compositionally biased region" description="Acidic residues" evidence="3">
    <location>
        <begin position="23"/>
        <end position="36"/>
    </location>
</feature>
<reference evidence="8" key="2">
    <citation type="submission" date="2025-04" db="UniProtKB">
        <authorList>
            <consortium name="RefSeq"/>
        </authorList>
    </citation>
    <scope>IDENTIFICATION</scope>
    <source>
        <strain evidence="8">USDA-PBARC FA_bdor</strain>
        <tissue evidence="8">Whole organism</tissue>
    </source>
</reference>
<dbReference type="RefSeq" id="XP_011298308.1">
    <property type="nucleotide sequence ID" value="XM_011300006.1"/>
</dbReference>
<comment type="subcellular location">
    <subcellularLocation>
        <location evidence="1">Nucleus</location>
    </subcellularLocation>
</comment>
<evidence type="ECO:0000313" key="5">
    <source>
        <dbReference type="EMBL" id="JAG74580.1"/>
    </source>
</evidence>
<evidence type="ECO:0000256" key="2">
    <source>
        <dbReference type="ARBA" id="ARBA00023242"/>
    </source>
</evidence>
<dbReference type="KEGG" id="fas:105263657"/>
<dbReference type="Pfam" id="PF08236">
    <property type="entry name" value="SRI"/>
    <property type="match status" value="1"/>
</dbReference>
<feature type="compositionally biased region" description="Polar residues" evidence="3">
    <location>
        <begin position="42"/>
        <end position="52"/>
    </location>
</feature>
<feature type="compositionally biased region" description="Low complexity" evidence="3">
    <location>
        <begin position="331"/>
        <end position="340"/>
    </location>
</feature>
<dbReference type="Proteomes" id="UP000694866">
    <property type="component" value="Unplaced"/>
</dbReference>